<dbReference type="OrthoDB" id="3251507at2759"/>
<reference evidence="2" key="1">
    <citation type="submission" date="2019-01" db="EMBL/GenBank/DDBJ databases">
        <title>Colletotrichum abscissum LGMF1257.</title>
        <authorList>
            <person name="Baroncelli R."/>
        </authorList>
    </citation>
    <scope>NUCLEOTIDE SEQUENCE</scope>
    <source>
        <strain evidence="2">Ca142</strain>
    </source>
</reference>
<proteinExistence type="predicted"/>
<feature type="region of interest" description="Disordered" evidence="1">
    <location>
        <begin position="1"/>
        <end position="21"/>
    </location>
</feature>
<keyword evidence="3" id="KW-1185">Reference proteome</keyword>
<evidence type="ECO:0000256" key="1">
    <source>
        <dbReference type="SAM" id="MobiDB-lite"/>
    </source>
</evidence>
<feature type="region of interest" description="Disordered" evidence="1">
    <location>
        <begin position="552"/>
        <end position="576"/>
    </location>
</feature>
<dbReference type="InterPro" id="IPR027796">
    <property type="entry name" value="OTT_1508_deam-like"/>
</dbReference>
<evidence type="ECO:0000313" key="2">
    <source>
        <dbReference type="EMBL" id="KAI3557820.1"/>
    </source>
</evidence>
<dbReference type="Pfam" id="PF14441">
    <property type="entry name" value="OTT_1508_deam"/>
    <property type="match status" value="1"/>
</dbReference>
<dbReference type="EMBL" id="SDAQ01000006">
    <property type="protein sequence ID" value="KAI3557820.1"/>
    <property type="molecule type" value="Genomic_DNA"/>
</dbReference>
<name>A0A9Q0B5H4_9PEZI</name>
<protein>
    <submittedName>
        <fullName evidence="2">Uncharacterized protein</fullName>
    </submittedName>
</protein>
<dbReference type="Proteomes" id="UP001056436">
    <property type="component" value="Unassembled WGS sequence"/>
</dbReference>
<comment type="caution">
    <text evidence="2">The sequence shown here is derived from an EMBL/GenBank/DDBJ whole genome shotgun (WGS) entry which is preliminary data.</text>
</comment>
<dbReference type="PANTHER" id="PTHR42037">
    <property type="match status" value="1"/>
</dbReference>
<dbReference type="AlphaFoldDB" id="A0A9Q0B5H4"/>
<gene>
    <name evidence="2" type="ORF">CABS02_02002</name>
</gene>
<sequence>MAKGKSTMRSPARGSGRKMVTADGLDHPISLELCKRLNRFYEALILLSSLMQACSRNGQQPNKAPSDVSEPGDDYRMTQECLMNKLAQICDNRRGGETVTSVAIIQLPDCLVYAFASNQRSPKEIKEAETFLLDLFEYLSNTSATSSVLMEEATSKSATYVLEKILAFNHERVQCYRIGLVQGLTQCIKDCDRRGSVHDITVKQALLRLQSVADRSMTSSRNTSPPEDDEALVRAAADLRQSLIYHSIVDRGKLGRFDESPHWAELQHFIGRLVSYLRATQTIFVARRRHPELFDIDSIKIKFIPSSRPLPNPMNAFQAGLDPLQRQTVRSAHDLIPRMTGDAEMIETYSQYADELQVCKLDELIATQCCKSNPRGFRPIVHSEVLLLDWLRKQFAEDMHSVPFYEGNKYIGCSKPTCRLCEYYFAAHSSGVRVRSPHRNVYRNWAVPDALVEGETSRYKDKMIDAVLVKVREDALTALREKVCVRKRFDSNTYSSMPTCQSLTGISVTLDDLSSRIGGLSISSHVHPRVYPSVATRIHVSSNVEDTCSVAAQGTNGGSDDESGGVLVFSGRNRRS</sequence>
<dbReference type="PANTHER" id="PTHR42037:SF1">
    <property type="match status" value="1"/>
</dbReference>
<evidence type="ECO:0000313" key="3">
    <source>
        <dbReference type="Proteomes" id="UP001056436"/>
    </source>
</evidence>
<organism evidence="2 3">
    <name type="scientific">Colletotrichum abscissum</name>
    <dbReference type="NCBI Taxonomy" id="1671311"/>
    <lineage>
        <taxon>Eukaryota</taxon>
        <taxon>Fungi</taxon>
        <taxon>Dikarya</taxon>
        <taxon>Ascomycota</taxon>
        <taxon>Pezizomycotina</taxon>
        <taxon>Sordariomycetes</taxon>
        <taxon>Hypocreomycetidae</taxon>
        <taxon>Glomerellales</taxon>
        <taxon>Glomerellaceae</taxon>
        <taxon>Colletotrichum</taxon>
        <taxon>Colletotrichum acutatum species complex</taxon>
    </lineage>
</organism>
<accession>A0A9Q0B5H4</accession>